<name>A0A484B1E9_DRONA</name>
<comment type="caution">
    <text evidence="2">The sequence shown here is derived from an EMBL/GenBank/DDBJ whole genome shotgun (WGS) entry which is preliminary data.</text>
</comment>
<gene>
    <name evidence="2" type="ORF">AWZ03_011049</name>
</gene>
<feature type="region of interest" description="Disordered" evidence="1">
    <location>
        <begin position="1"/>
        <end position="49"/>
    </location>
</feature>
<reference evidence="2 3" key="1">
    <citation type="journal article" date="2019" name="J. Hered.">
        <title>An Improved Genome Assembly for Drosophila navojoa, the Basal Species in the mojavensis Cluster.</title>
        <authorList>
            <person name="Vanderlinde T."/>
            <person name="Dupim E.G."/>
            <person name="Nazario-Yepiz N.O."/>
            <person name="Carvalho A.B."/>
        </authorList>
    </citation>
    <scope>NUCLEOTIDE SEQUENCE [LARGE SCALE GENOMIC DNA]</scope>
    <source>
        <strain evidence="2">Navoj_Jal97</strain>
        <tissue evidence="2">Whole organism</tissue>
    </source>
</reference>
<dbReference type="OrthoDB" id="7860203at2759"/>
<feature type="compositionally biased region" description="Basic residues" evidence="1">
    <location>
        <begin position="35"/>
        <end position="45"/>
    </location>
</feature>
<accession>A0A484B1E9</accession>
<evidence type="ECO:0000313" key="3">
    <source>
        <dbReference type="Proteomes" id="UP000295192"/>
    </source>
</evidence>
<dbReference type="Proteomes" id="UP000295192">
    <property type="component" value="Unassembled WGS sequence"/>
</dbReference>
<evidence type="ECO:0000256" key="1">
    <source>
        <dbReference type="SAM" id="MobiDB-lite"/>
    </source>
</evidence>
<proteinExistence type="predicted"/>
<evidence type="ECO:0000313" key="2">
    <source>
        <dbReference type="EMBL" id="TDG42533.1"/>
    </source>
</evidence>
<dbReference type="OMA" id="AIRPCPR"/>
<keyword evidence="3" id="KW-1185">Reference proteome</keyword>
<dbReference type="EMBL" id="LSRL02000223">
    <property type="protein sequence ID" value="TDG42533.1"/>
    <property type="molecule type" value="Genomic_DNA"/>
</dbReference>
<dbReference type="AlphaFoldDB" id="A0A484B1E9"/>
<sequence>MPNSGGSRKPSVRKDATSPVNVGVEGSSCSVPATVHRRKRKKVARVKAGAQAPPRPFLYSLSNRHCAVELMLFSLQSSTPALQCASLADGGIRKGGNGSASGSGAKSARVPPSLSIADCQVKKSSLSRKTAGASVIAPIGRSGKAEASGSRKVKFSTNVHTYPAADKKTRIGELHLKKPIKKLKRNRPLSSGGGKSVASKLELSIAQKSGSVLRRDVQHSGAAIDVEPVATARGRKAPSPLATKASVASKASVAGAARKVKRLTKSRIKAGTSNRQPVVTAIRPCPRLAYSIQPDIKRDILLLKSAPKK</sequence>
<organism evidence="2 3">
    <name type="scientific">Drosophila navojoa</name>
    <name type="common">Fruit fly</name>
    <dbReference type="NCBI Taxonomy" id="7232"/>
    <lineage>
        <taxon>Eukaryota</taxon>
        <taxon>Metazoa</taxon>
        <taxon>Ecdysozoa</taxon>
        <taxon>Arthropoda</taxon>
        <taxon>Hexapoda</taxon>
        <taxon>Insecta</taxon>
        <taxon>Pterygota</taxon>
        <taxon>Neoptera</taxon>
        <taxon>Endopterygota</taxon>
        <taxon>Diptera</taxon>
        <taxon>Brachycera</taxon>
        <taxon>Muscomorpha</taxon>
        <taxon>Ephydroidea</taxon>
        <taxon>Drosophilidae</taxon>
        <taxon>Drosophila</taxon>
    </lineage>
</organism>
<protein>
    <submittedName>
        <fullName evidence="2">Uncharacterized protein</fullName>
    </submittedName>
</protein>
<dbReference type="STRING" id="7232.A0A484B1E9"/>